<accession>A0A9P4VTP2</accession>
<reference evidence="7" key="1">
    <citation type="journal article" date="2020" name="Stud. Mycol.">
        <title>101 Dothideomycetes genomes: a test case for predicting lifestyles and emergence of pathogens.</title>
        <authorList>
            <person name="Haridas S."/>
            <person name="Albert R."/>
            <person name="Binder M."/>
            <person name="Bloem J."/>
            <person name="Labutti K."/>
            <person name="Salamov A."/>
            <person name="Andreopoulos B."/>
            <person name="Baker S."/>
            <person name="Barry K."/>
            <person name="Bills G."/>
            <person name="Bluhm B."/>
            <person name="Cannon C."/>
            <person name="Castanera R."/>
            <person name="Culley D."/>
            <person name="Daum C."/>
            <person name="Ezra D."/>
            <person name="Gonzalez J."/>
            <person name="Henrissat B."/>
            <person name="Kuo A."/>
            <person name="Liang C."/>
            <person name="Lipzen A."/>
            <person name="Lutzoni F."/>
            <person name="Magnuson J."/>
            <person name="Mondo S."/>
            <person name="Nolan M."/>
            <person name="Ohm R."/>
            <person name="Pangilinan J."/>
            <person name="Park H.-J."/>
            <person name="Ramirez L."/>
            <person name="Alfaro M."/>
            <person name="Sun H."/>
            <person name="Tritt A."/>
            <person name="Yoshinaga Y."/>
            <person name="Zwiers L.-H."/>
            <person name="Turgeon B."/>
            <person name="Goodwin S."/>
            <person name="Spatafora J."/>
            <person name="Crous P."/>
            <person name="Grigoriev I."/>
        </authorList>
    </citation>
    <scope>NUCLEOTIDE SEQUENCE</scope>
    <source>
        <strain evidence="7">CBS 101060</strain>
    </source>
</reference>
<keyword evidence="5 6" id="KW-0472">Membrane</keyword>
<dbReference type="Proteomes" id="UP000799429">
    <property type="component" value="Unassembled WGS sequence"/>
</dbReference>
<sequence>MPSITVQTAQAAVLSATSNILAQALTAYRENKTFQLALEPIYKFVLFTILNTPINILWQRYLEETFPGSKPASSTPPAQTKEVGEKDAYKNKAVASKDVASKRNIATKFLLDQTIGAAFNTALFFIGMGLLNGNTWEQCISTMKRDSFSLYVAGAKIWPAVSLISFIFIPVERRVLFASIIGVGWGVYLSLLAA</sequence>
<gene>
    <name evidence="7" type="ORF">M501DRAFT_932522</name>
</gene>
<organism evidence="7 8">
    <name type="scientific">Patellaria atrata CBS 101060</name>
    <dbReference type="NCBI Taxonomy" id="1346257"/>
    <lineage>
        <taxon>Eukaryota</taxon>
        <taxon>Fungi</taxon>
        <taxon>Dikarya</taxon>
        <taxon>Ascomycota</taxon>
        <taxon>Pezizomycotina</taxon>
        <taxon>Dothideomycetes</taxon>
        <taxon>Dothideomycetes incertae sedis</taxon>
        <taxon>Patellariales</taxon>
        <taxon>Patellariaceae</taxon>
        <taxon>Patellaria</taxon>
    </lineage>
</organism>
<comment type="subcellular location">
    <subcellularLocation>
        <location evidence="1">Membrane</location>
        <topology evidence="1">Multi-pass membrane protein</topology>
    </subcellularLocation>
</comment>
<dbReference type="EMBL" id="MU006094">
    <property type="protein sequence ID" value="KAF2839759.1"/>
    <property type="molecule type" value="Genomic_DNA"/>
</dbReference>
<protein>
    <submittedName>
        <fullName evidence="7">Integral membrane protein-like protein</fullName>
    </submittedName>
</protein>
<dbReference type="PANTHER" id="PTHR11266">
    <property type="entry name" value="PEROXISOMAL MEMBRANE PROTEIN 2, PXMP2 MPV17"/>
    <property type="match status" value="1"/>
</dbReference>
<evidence type="ECO:0000256" key="2">
    <source>
        <dbReference type="ARBA" id="ARBA00006824"/>
    </source>
</evidence>
<feature type="transmembrane region" description="Helical" evidence="6">
    <location>
        <begin position="41"/>
        <end position="58"/>
    </location>
</feature>
<evidence type="ECO:0000256" key="1">
    <source>
        <dbReference type="ARBA" id="ARBA00004141"/>
    </source>
</evidence>
<evidence type="ECO:0000313" key="8">
    <source>
        <dbReference type="Proteomes" id="UP000799429"/>
    </source>
</evidence>
<dbReference type="PANTHER" id="PTHR11266:SF80">
    <property type="entry name" value="PEROXISOMAL MEMBRANE PROTEIN 2"/>
    <property type="match status" value="1"/>
</dbReference>
<evidence type="ECO:0000256" key="6">
    <source>
        <dbReference type="RuleBase" id="RU363053"/>
    </source>
</evidence>
<comment type="caution">
    <text evidence="7">The sequence shown here is derived from an EMBL/GenBank/DDBJ whole genome shotgun (WGS) entry which is preliminary data.</text>
</comment>
<keyword evidence="8" id="KW-1185">Reference proteome</keyword>
<evidence type="ECO:0000256" key="5">
    <source>
        <dbReference type="ARBA" id="ARBA00023136"/>
    </source>
</evidence>
<dbReference type="InterPro" id="IPR007248">
    <property type="entry name" value="Mpv17_PMP22"/>
</dbReference>
<keyword evidence="3 6" id="KW-0812">Transmembrane</keyword>
<dbReference type="OrthoDB" id="10267969at2759"/>
<dbReference type="GO" id="GO:0005778">
    <property type="term" value="C:peroxisomal membrane"/>
    <property type="evidence" value="ECO:0007669"/>
    <property type="project" value="TreeGrafter"/>
</dbReference>
<proteinExistence type="inferred from homology"/>
<feature type="transmembrane region" description="Helical" evidence="6">
    <location>
        <begin position="109"/>
        <end position="128"/>
    </location>
</feature>
<keyword evidence="4 6" id="KW-1133">Transmembrane helix</keyword>
<dbReference type="Pfam" id="PF04117">
    <property type="entry name" value="Mpv17_PMP22"/>
    <property type="match status" value="1"/>
</dbReference>
<dbReference type="AlphaFoldDB" id="A0A9P4VTP2"/>
<comment type="similarity">
    <text evidence="2 6">Belongs to the peroxisomal membrane protein PXMP2/4 family.</text>
</comment>
<evidence type="ECO:0000256" key="4">
    <source>
        <dbReference type="ARBA" id="ARBA00022989"/>
    </source>
</evidence>
<evidence type="ECO:0000313" key="7">
    <source>
        <dbReference type="EMBL" id="KAF2839759.1"/>
    </source>
</evidence>
<feature type="transmembrane region" description="Helical" evidence="6">
    <location>
        <begin position="175"/>
        <end position="193"/>
    </location>
</feature>
<feature type="transmembrane region" description="Helical" evidence="6">
    <location>
        <begin position="148"/>
        <end position="168"/>
    </location>
</feature>
<evidence type="ECO:0000256" key="3">
    <source>
        <dbReference type="ARBA" id="ARBA00022692"/>
    </source>
</evidence>
<name>A0A9P4VTP2_9PEZI</name>